<reference evidence="1 2" key="1">
    <citation type="journal article" date="2017" name="Int. J. Parasitol.">
        <title>The genome of the protozoan parasite Cystoisospora suis and a reverse vaccinology approach to identify vaccine candidates.</title>
        <authorList>
            <person name="Palmieri N."/>
            <person name="Shrestha A."/>
            <person name="Ruttkowski B."/>
            <person name="Beck T."/>
            <person name="Vogl C."/>
            <person name="Tomley F."/>
            <person name="Blake D.P."/>
            <person name="Joachim A."/>
        </authorList>
    </citation>
    <scope>NUCLEOTIDE SEQUENCE [LARGE SCALE GENOMIC DNA]</scope>
    <source>
        <strain evidence="1 2">Wien I</strain>
    </source>
</reference>
<dbReference type="Proteomes" id="UP000221165">
    <property type="component" value="Unassembled WGS sequence"/>
</dbReference>
<gene>
    <name evidence="1" type="ORF">CSUI_008050</name>
</gene>
<sequence>MNTCVGYERYGVLHVSVFFCLLRERLFPTSIEREGEVAGVHTALRVIMKRSLK</sequence>
<comment type="caution">
    <text evidence="1">The sequence shown here is derived from an EMBL/GenBank/DDBJ whole genome shotgun (WGS) entry which is preliminary data.</text>
</comment>
<proteinExistence type="predicted"/>
<organism evidence="1 2">
    <name type="scientific">Cystoisospora suis</name>
    <dbReference type="NCBI Taxonomy" id="483139"/>
    <lineage>
        <taxon>Eukaryota</taxon>
        <taxon>Sar</taxon>
        <taxon>Alveolata</taxon>
        <taxon>Apicomplexa</taxon>
        <taxon>Conoidasida</taxon>
        <taxon>Coccidia</taxon>
        <taxon>Eucoccidiorida</taxon>
        <taxon>Eimeriorina</taxon>
        <taxon>Sarcocystidae</taxon>
        <taxon>Cystoisospora</taxon>
    </lineage>
</organism>
<protein>
    <submittedName>
        <fullName evidence="1">Uncharacterized protein</fullName>
    </submittedName>
</protein>
<dbReference type="GeneID" id="94431400"/>
<keyword evidence="2" id="KW-1185">Reference proteome</keyword>
<dbReference type="RefSeq" id="XP_067919834.1">
    <property type="nucleotide sequence ID" value="XM_068068189.1"/>
</dbReference>
<evidence type="ECO:0000313" key="1">
    <source>
        <dbReference type="EMBL" id="PHJ18124.1"/>
    </source>
</evidence>
<name>A0A2C6KNS2_9APIC</name>
<accession>A0A2C6KNS2</accession>
<dbReference type="VEuPathDB" id="ToxoDB:CSUI_008050"/>
<evidence type="ECO:0000313" key="2">
    <source>
        <dbReference type="Proteomes" id="UP000221165"/>
    </source>
</evidence>
<dbReference type="AlphaFoldDB" id="A0A2C6KNS2"/>
<dbReference type="EMBL" id="MIGC01004390">
    <property type="protein sequence ID" value="PHJ18124.1"/>
    <property type="molecule type" value="Genomic_DNA"/>
</dbReference>